<feature type="domain" description="Bacterioopsin transcriptional activator GAF and HTH associated" evidence="4">
    <location>
        <begin position="19"/>
        <end position="147"/>
    </location>
</feature>
<comment type="caution">
    <text evidence="5">The sequence shown here is derived from an EMBL/GenBank/DDBJ whole genome shotgun (WGS) entry which is preliminary data.</text>
</comment>
<dbReference type="PANTHER" id="PTHR34236:SF1">
    <property type="entry name" value="DIMETHYL SULFOXIDE REDUCTASE TRANSCRIPTIONAL ACTIVATOR"/>
    <property type="match status" value="1"/>
</dbReference>
<name>A0ABU2FL95_9EURY</name>
<evidence type="ECO:0000259" key="4">
    <source>
        <dbReference type="Pfam" id="PF15915"/>
    </source>
</evidence>
<protein>
    <submittedName>
        <fullName evidence="5">Helix-turn-helix domain-containing protein</fullName>
    </submittedName>
</protein>
<evidence type="ECO:0000256" key="1">
    <source>
        <dbReference type="ARBA" id="ARBA00023015"/>
    </source>
</evidence>
<dbReference type="InterPro" id="IPR007050">
    <property type="entry name" value="HTH_bacterioopsin"/>
</dbReference>
<dbReference type="InterPro" id="IPR031803">
    <property type="entry name" value="BAT_GAF/HTH-assoc"/>
</dbReference>
<proteinExistence type="predicted"/>
<organism evidence="5 6">
    <name type="scientific">Haloarcula onubensis</name>
    <dbReference type="NCBI Taxonomy" id="2950539"/>
    <lineage>
        <taxon>Archaea</taxon>
        <taxon>Methanobacteriati</taxon>
        <taxon>Methanobacteriota</taxon>
        <taxon>Stenosarchaea group</taxon>
        <taxon>Halobacteria</taxon>
        <taxon>Halobacteriales</taxon>
        <taxon>Haloarculaceae</taxon>
        <taxon>Haloarcula</taxon>
    </lineage>
</organism>
<reference evidence="5 6" key="1">
    <citation type="submission" date="2022-06" db="EMBL/GenBank/DDBJ databases">
        <title>Halomicroarcula sp. a new haloarchaeum isolate from saline soil.</title>
        <authorList>
            <person name="Strakova D."/>
            <person name="Galisteo C."/>
            <person name="Sanchez-Porro C."/>
            <person name="Ventosa A."/>
        </authorList>
    </citation>
    <scope>NUCLEOTIDE SEQUENCE [LARGE SCALE GENOMIC DNA]</scope>
    <source>
        <strain evidence="5 6">S3CR25-11</strain>
    </source>
</reference>
<keyword evidence="2" id="KW-0804">Transcription</keyword>
<dbReference type="RefSeq" id="WP_310899368.1">
    <property type="nucleotide sequence ID" value="NZ_JAMQOS010000001.1"/>
</dbReference>
<keyword evidence="1" id="KW-0805">Transcription regulation</keyword>
<evidence type="ECO:0000259" key="3">
    <source>
        <dbReference type="Pfam" id="PF04967"/>
    </source>
</evidence>
<evidence type="ECO:0000313" key="6">
    <source>
        <dbReference type="Proteomes" id="UP001268864"/>
    </source>
</evidence>
<sequence length="226" mass="24930">MPTIVQGTLPAEAFALDHTLSSVPGLRVECERLVQSGAKSVMPLLWMRGADRDVLDDTLDEDPTVGAVSCLAAVGDTDSLWRIEWADRVRYLLEMVTNGRATVLDIHTRDDRWCLSVLYPTREHFSRTHQFATDHGLAFDVASIRETGGEPSGRVGLTDGQREVLVRAARQGYFDVPRDVDLEGLADDCEVSHQALSERLRRGMGTLIEDTLLVGAGTEQPEELSI</sequence>
<gene>
    <name evidence="5" type="ORF">NDI86_05305</name>
</gene>
<feature type="domain" description="HTH bat-type" evidence="3">
    <location>
        <begin position="157"/>
        <end position="208"/>
    </location>
</feature>
<dbReference type="Pfam" id="PF15915">
    <property type="entry name" value="BAT"/>
    <property type="match status" value="1"/>
</dbReference>
<keyword evidence="6" id="KW-1185">Reference proteome</keyword>
<evidence type="ECO:0000313" key="5">
    <source>
        <dbReference type="EMBL" id="MDS0281533.1"/>
    </source>
</evidence>
<dbReference type="EMBL" id="JAMQOS010000001">
    <property type="protein sequence ID" value="MDS0281533.1"/>
    <property type="molecule type" value="Genomic_DNA"/>
</dbReference>
<accession>A0ABU2FL95</accession>
<dbReference type="Pfam" id="PF04967">
    <property type="entry name" value="HTH_10"/>
    <property type="match status" value="1"/>
</dbReference>
<dbReference type="PANTHER" id="PTHR34236">
    <property type="entry name" value="DIMETHYL SULFOXIDE REDUCTASE TRANSCRIPTIONAL ACTIVATOR"/>
    <property type="match status" value="1"/>
</dbReference>
<dbReference type="Proteomes" id="UP001268864">
    <property type="component" value="Unassembled WGS sequence"/>
</dbReference>
<evidence type="ECO:0000256" key="2">
    <source>
        <dbReference type="ARBA" id="ARBA00023163"/>
    </source>
</evidence>